<keyword evidence="2" id="KW-1185">Reference proteome</keyword>
<name>A0ABM1VSR9_APLCA</name>
<dbReference type="GeneID" id="101862942"/>
<evidence type="ECO:0000313" key="2">
    <source>
        <dbReference type="Proteomes" id="UP000694888"/>
    </source>
</evidence>
<evidence type="ECO:0000256" key="1">
    <source>
        <dbReference type="SAM" id="MobiDB-lite"/>
    </source>
</evidence>
<reference evidence="3" key="1">
    <citation type="submission" date="2025-08" db="UniProtKB">
        <authorList>
            <consortium name="RefSeq"/>
        </authorList>
    </citation>
    <scope>IDENTIFICATION</scope>
</reference>
<dbReference type="Proteomes" id="UP000694888">
    <property type="component" value="Unplaced"/>
</dbReference>
<protein>
    <submittedName>
        <fullName evidence="3">Uncharacterized protein LOC101862942</fullName>
    </submittedName>
</protein>
<accession>A0ABM1VSR9</accession>
<organism evidence="2 3">
    <name type="scientific">Aplysia californica</name>
    <name type="common">California sea hare</name>
    <dbReference type="NCBI Taxonomy" id="6500"/>
    <lineage>
        <taxon>Eukaryota</taxon>
        <taxon>Metazoa</taxon>
        <taxon>Spiralia</taxon>
        <taxon>Lophotrochozoa</taxon>
        <taxon>Mollusca</taxon>
        <taxon>Gastropoda</taxon>
        <taxon>Heterobranchia</taxon>
        <taxon>Euthyneura</taxon>
        <taxon>Tectipleura</taxon>
        <taxon>Aplysiida</taxon>
        <taxon>Aplysioidea</taxon>
        <taxon>Aplysiidae</taxon>
        <taxon>Aplysia</taxon>
    </lineage>
</organism>
<proteinExistence type="predicted"/>
<sequence length="157" mass="17525">MAFPSPTKPDIINFSRPPPLGKNGKGIFSRHVDGKNEVRGEEERKKIGADVLLGMVEGALRRMEREHGSTLQDIRRHLVSGQLIHQRTDIRPAVILGLRKGRVVRAAGAVEAGLLGRYEVREVRGGQVKVKPQWKAKVRGRRAGATCRSRDPRSKRK</sequence>
<evidence type="ECO:0000313" key="3">
    <source>
        <dbReference type="RefSeq" id="XP_035825461.1"/>
    </source>
</evidence>
<dbReference type="RefSeq" id="XP_035825461.1">
    <property type="nucleotide sequence ID" value="XM_035969568.1"/>
</dbReference>
<gene>
    <name evidence="3" type="primary">LOC101862942</name>
</gene>
<feature type="region of interest" description="Disordered" evidence="1">
    <location>
        <begin position="1"/>
        <end position="26"/>
    </location>
</feature>